<name>A0A1Y1XJH5_9FUNG</name>
<dbReference type="Gene3D" id="2.30.29.150">
    <property type="match status" value="1"/>
</dbReference>
<dbReference type="Pfam" id="PF17292">
    <property type="entry name" value="POB3_N"/>
    <property type="match status" value="1"/>
</dbReference>
<dbReference type="PRINTS" id="PR00887">
    <property type="entry name" value="SSRCOGNITION"/>
</dbReference>
<dbReference type="GO" id="GO:0031491">
    <property type="term" value="F:nucleosome binding"/>
    <property type="evidence" value="ECO:0007669"/>
    <property type="project" value="TreeGrafter"/>
</dbReference>
<feature type="compositionally biased region" description="Acidic residues" evidence="10">
    <location>
        <begin position="503"/>
        <end position="533"/>
    </location>
</feature>
<dbReference type="Gene3D" id="2.30.29.220">
    <property type="entry name" value="Structure-specific recognition protein (SSRP1)"/>
    <property type="match status" value="1"/>
</dbReference>
<dbReference type="InterPro" id="IPR038167">
    <property type="entry name" value="SSRP1_sf"/>
</dbReference>
<evidence type="ECO:0000256" key="5">
    <source>
        <dbReference type="ARBA" id="ARBA00023015"/>
    </source>
</evidence>
<evidence type="ECO:0000256" key="4">
    <source>
        <dbReference type="ARBA" id="ARBA00022763"/>
    </source>
</evidence>
<dbReference type="GO" id="GO:0003677">
    <property type="term" value="F:DNA binding"/>
    <property type="evidence" value="ECO:0007669"/>
    <property type="project" value="InterPro"/>
</dbReference>
<comment type="caution">
    <text evidence="12">The sequence shown here is derived from an EMBL/GenBank/DDBJ whole genome shotgun (WGS) entry which is preliminary data.</text>
</comment>
<dbReference type="CDD" id="cd13230">
    <property type="entry name" value="PH1_SSRP1-like"/>
    <property type="match status" value="1"/>
</dbReference>
<dbReference type="Pfam" id="PF21103">
    <property type="entry name" value="PH1_SSRP1-like"/>
    <property type="match status" value="1"/>
</dbReference>
<comment type="subcellular location">
    <subcellularLocation>
        <location evidence="9">Nucleus</location>
    </subcellularLocation>
    <subcellularLocation>
        <location evidence="9">Chromosome</location>
    </subcellularLocation>
</comment>
<evidence type="ECO:0000256" key="3">
    <source>
        <dbReference type="ARBA" id="ARBA00022705"/>
    </source>
</evidence>
<dbReference type="InterPro" id="IPR011993">
    <property type="entry name" value="PH-like_dom_sf"/>
</dbReference>
<evidence type="ECO:0000256" key="6">
    <source>
        <dbReference type="ARBA" id="ARBA00023163"/>
    </source>
</evidence>
<evidence type="ECO:0000256" key="8">
    <source>
        <dbReference type="ARBA" id="ARBA00023242"/>
    </source>
</evidence>
<gene>
    <name evidence="12" type="ORF">BCR32DRAFT_260812</name>
</gene>
<evidence type="ECO:0000256" key="10">
    <source>
        <dbReference type="SAM" id="MobiDB-lite"/>
    </source>
</evidence>
<organism evidence="12 13">
    <name type="scientific">Anaeromyces robustus</name>
    <dbReference type="NCBI Taxonomy" id="1754192"/>
    <lineage>
        <taxon>Eukaryota</taxon>
        <taxon>Fungi</taxon>
        <taxon>Fungi incertae sedis</taxon>
        <taxon>Chytridiomycota</taxon>
        <taxon>Chytridiomycota incertae sedis</taxon>
        <taxon>Neocallimastigomycetes</taxon>
        <taxon>Neocallimastigales</taxon>
        <taxon>Neocallimastigaceae</taxon>
        <taxon>Anaeromyces</taxon>
    </lineage>
</organism>
<dbReference type="Proteomes" id="UP000193944">
    <property type="component" value="Unassembled WGS sequence"/>
</dbReference>
<dbReference type="Pfam" id="PF08512">
    <property type="entry name" value="Rttp106-like_middle"/>
    <property type="match status" value="1"/>
</dbReference>
<evidence type="ECO:0000256" key="2">
    <source>
        <dbReference type="ARBA" id="ARBA00022454"/>
    </source>
</evidence>
<keyword evidence="13" id="KW-1185">Reference proteome</keyword>
<feature type="region of interest" description="Disordered" evidence="10">
    <location>
        <begin position="186"/>
        <end position="205"/>
    </location>
</feature>
<dbReference type="FunFam" id="2.30.29.150:FF:000001">
    <property type="entry name" value="Fact complex subunit ssrp1"/>
    <property type="match status" value="1"/>
</dbReference>
<keyword evidence="3 9" id="KW-0235">DNA replication</keyword>
<reference evidence="12 13" key="1">
    <citation type="submission" date="2016-08" db="EMBL/GenBank/DDBJ databases">
        <title>A Parts List for Fungal Cellulosomes Revealed by Comparative Genomics.</title>
        <authorList>
            <consortium name="DOE Joint Genome Institute"/>
            <person name="Haitjema C.H."/>
            <person name="Gilmore S.P."/>
            <person name="Henske J.K."/>
            <person name="Solomon K.V."/>
            <person name="De Groot R."/>
            <person name="Kuo A."/>
            <person name="Mondo S.J."/>
            <person name="Salamov A.A."/>
            <person name="Labutti K."/>
            <person name="Zhao Z."/>
            <person name="Chiniquy J."/>
            <person name="Barry K."/>
            <person name="Brewer H.M."/>
            <person name="Purvine S.O."/>
            <person name="Wright A.T."/>
            <person name="Boxma B."/>
            <person name="Van Alen T."/>
            <person name="Hackstein J.H."/>
            <person name="Baker S.E."/>
            <person name="Grigoriev I.V."/>
            <person name="O'Malley M.A."/>
        </authorList>
    </citation>
    <scope>NUCLEOTIDE SEQUENCE [LARGE SCALE GENOMIC DNA]</scope>
    <source>
        <strain evidence="12 13">S4</strain>
    </source>
</reference>
<dbReference type="PANTHER" id="PTHR45849:SF1">
    <property type="entry name" value="FACT COMPLEX SUBUNIT SSRP1"/>
    <property type="match status" value="1"/>
</dbReference>
<dbReference type="SMART" id="SM01287">
    <property type="entry name" value="Rtt106"/>
    <property type="match status" value="1"/>
</dbReference>
<evidence type="ECO:0000256" key="7">
    <source>
        <dbReference type="ARBA" id="ARBA00023204"/>
    </source>
</evidence>
<feature type="domain" description="Histone chaperone RTT106/FACT complex subunit SPT16-like middle" evidence="11">
    <location>
        <begin position="380"/>
        <end position="473"/>
    </location>
</feature>
<evidence type="ECO:0000256" key="9">
    <source>
        <dbReference type="RuleBase" id="RU364013"/>
    </source>
</evidence>
<dbReference type="InterPro" id="IPR048993">
    <property type="entry name" value="SSRP1-like_PH1"/>
</dbReference>
<evidence type="ECO:0000313" key="13">
    <source>
        <dbReference type="Proteomes" id="UP000193944"/>
    </source>
</evidence>
<dbReference type="GO" id="GO:0035101">
    <property type="term" value="C:FACT complex"/>
    <property type="evidence" value="ECO:0007669"/>
    <property type="project" value="TreeGrafter"/>
</dbReference>
<dbReference type="CDD" id="cd13231">
    <property type="entry name" value="PH2_SSRP1-like"/>
    <property type="match status" value="1"/>
</dbReference>
<feature type="region of interest" description="Disordered" evidence="10">
    <location>
        <begin position="485"/>
        <end position="579"/>
    </location>
</feature>
<comment type="function">
    <text evidence="9">Component of the FACT complex, a general chromatin factor that acts to reorganize nucleosomes. The FACT complex is involved in multiple processes that require DNA as a template such as mRNA elongation, DNA replication and DNA repair. During transcription elongation the FACT complex acts as a histone chaperone that both destabilizes and restores nucleosomal structure. It facilitates the passage of RNA polymerase II and transcription by promoting the dissociation of one histone H2A-H2B dimer from the nucleosome, then subsequently promotes the reestablishment of the nucleosome following the passage of RNA polymerase II.</text>
</comment>
<dbReference type="InterPro" id="IPR013719">
    <property type="entry name" value="RTT106/SPT16-like_middle_dom"/>
</dbReference>
<dbReference type="OrthoDB" id="498543at2759"/>
<dbReference type="GO" id="GO:0006260">
    <property type="term" value="P:DNA replication"/>
    <property type="evidence" value="ECO:0007669"/>
    <property type="project" value="UniProtKB-KW"/>
</dbReference>
<dbReference type="SUPFAM" id="SSF50729">
    <property type="entry name" value="PH domain-like"/>
    <property type="match status" value="1"/>
</dbReference>
<dbReference type="Gene3D" id="2.30.29.30">
    <property type="entry name" value="Pleckstrin-homology domain (PH domain)/Phosphotyrosine-binding domain (PTB)"/>
    <property type="match status" value="2"/>
</dbReference>
<dbReference type="InterPro" id="IPR024954">
    <property type="entry name" value="SSRP1_DD"/>
</dbReference>
<dbReference type="PANTHER" id="PTHR45849">
    <property type="entry name" value="FACT COMPLEX SUBUNIT SSRP1"/>
    <property type="match status" value="1"/>
</dbReference>
<dbReference type="InterPro" id="IPR000969">
    <property type="entry name" value="SSRP1/POB3"/>
</dbReference>
<keyword evidence="2 9" id="KW-0158">Chromosome</keyword>
<accession>A0A1Y1XJH5</accession>
<sequence>MSDSRVHEFDGIYLGGSMIPAVGKLKLATNGLAWRNSNTGNIITVLQNDMKKFSWYRVAKNYEVKLQCNNGIIYKFDGFAKEDYEGLASFIKSHYRIVLEQKELSLRGWNWGRTEFQGTQLSFLVGNRQVFEIPLTEVANTTSTKNEVALEFTQPESGNKKIKEDTITEMRFYIPGMATIHTEGEDLEKSAKKANTEGNEDEDNENLVLGEDGEAMTAAAVFHDTIKQKADLRMVTGEGIGSFQDLLCLTPRGRFEVDFYPTFLRLRGKTHDYKINYVSVIKLFLLPKPDEMHMMFVVGLDPPIRQGQTRYPFLVFQFARDEEIDITLQIDEELLKTKYEGRLQKSYDAPTFEVVCSIFKGLTGRKVIVPGNLYKSHHLHHAVKCSLKANESYLYPLDKSFLFIPKPPTLIAHSEIASVTFSRVGSGITNTRTFEMKFNMKNGVDYQFGGINREEYPALNEFLQLKKIKVKNELLEENTLNFHDELSSSEDDDDRRMGRLGGDDMDDNDEDSSEDEDFVASESESDVEEEFDENYGGTDSSEDEDEDKGHSRKHSRSSSKNVDSGSDLEGNDINQINNK</sequence>
<dbReference type="EMBL" id="MCFG01000028">
    <property type="protein sequence ID" value="ORX85895.1"/>
    <property type="molecule type" value="Genomic_DNA"/>
</dbReference>
<evidence type="ECO:0000256" key="1">
    <source>
        <dbReference type="ARBA" id="ARBA00010060"/>
    </source>
</evidence>
<keyword evidence="5 9" id="KW-0805">Transcription regulation</keyword>
<reference evidence="12 13" key="2">
    <citation type="submission" date="2016-08" db="EMBL/GenBank/DDBJ databases">
        <title>Pervasive Adenine N6-methylation of Active Genes in Fungi.</title>
        <authorList>
            <consortium name="DOE Joint Genome Institute"/>
            <person name="Mondo S.J."/>
            <person name="Dannebaum R.O."/>
            <person name="Kuo R.C."/>
            <person name="Labutti K."/>
            <person name="Haridas S."/>
            <person name="Kuo A."/>
            <person name="Salamov A."/>
            <person name="Ahrendt S.R."/>
            <person name="Lipzen A."/>
            <person name="Sullivan W."/>
            <person name="Andreopoulos W.B."/>
            <person name="Clum A."/>
            <person name="Lindquist E."/>
            <person name="Daum C."/>
            <person name="Ramamoorthy G.K."/>
            <person name="Gryganskyi A."/>
            <person name="Culley D."/>
            <person name="Magnuson J.K."/>
            <person name="James T.Y."/>
            <person name="O'Malley M.A."/>
            <person name="Stajich J.E."/>
            <person name="Spatafora J.W."/>
            <person name="Visel A."/>
            <person name="Grigoriev I.V."/>
        </authorList>
    </citation>
    <scope>NUCLEOTIDE SEQUENCE [LARGE SCALE GENOMIC DNA]</scope>
    <source>
        <strain evidence="12 13">S4</strain>
    </source>
</reference>
<dbReference type="GO" id="GO:0042393">
    <property type="term" value="F:histone binding"/>
    <property type="evidence" value="ECO:0007669"/>
    <property type="project" value="TreeGrafter"/>
</dbReference>
<keyword evidence="4 9" id="KW-0227">DNA damage</keyword>
<keyword evidence="7 9" id="KW-0234">DNA repair</keyword>
<dbReference type="STRING" id="1754192.A0A1Y1XJH5"/>
<keyword evidence="6 9" id="KW-0804">Transcription</keyword>
<dbReference type="InterPro" id="IPR050454">
    <property type="entry name" value="RTT106/SSRP1_HistChap/FACT"/>
</dbReference>
<feature type="compositionally biased region" description="Basic and acidic residues" evidence="10">
    <location>
        <begin position="186"/>
        <end position="195"/>
    </location>
</feature>
<comment type="similarity">
    <text evidence="1 9">Belongs to the SSRP1 family.</text>
</comment>
<dbReference type="Pfam" id="PF03531">
    <property type="entry name" value="SSrecog"/>
    <property type="match status" value="1"/>
</dbReference>
<dbReference type="GO" id="GO:0006281">
    <property type="term" value="P:DNA repair"/>
    <property type="evidence" value="ECO:0007669"/>
    <property type="project" value="UniProtKB-KW"/>
</dbReference>
<protein>
    <recommendedName>
        <fullName evidence="9">FACT complex subunit POB3</fullName>
    </recommendedName>
</protein>
<keyword evidence="8 9" id="KW-0539">Nucleus</keyword>
<evidence type="ECO:0000313" key="12">
    <source>
        <dbReference type="EMBL" id="ORX85895.1"/>
    </source>
</evidence>
<dbReference type="AlphaFoldDB" id="A0A1Y1XJH5"/>
<dbReference type="FunFam" id="2.30.29.30:FF:000119">
    <property type="entry name" value="FACT complex subunit SSRP1"/>
    <property type="match status" value="1"/>
</dbReference>
<dbReference type="InterPro" id="IPR035417">
    <property type="entry name" value="SSRP1/POB3_N"/>
</dbReference>
<proteinExistence type="inferred from homology"/>
<evidence type="ECO:0000259" key="11">
    <source>
        <dbReference type="SMART" id="SM01287"/>
    </source>
</evidence>